<protein>
    <submittedName>
        <fullName evidence="1">Phosphonoacetate hydrolase</fullName>
    </submittedName>
</protein>
<proteinExistence type="predicted"/>
<keyword evidence="1" id="KW-0378">Hydrolase</keyword>
<dbReference type="Gene3D" id="3.30.1360.110">
    <property type="entry name" value="Domain 2, Phosphonoacetate Hydrolase"/>
    <property type="match status" value="1"/>
</dbReference>
<dbReference type="CDD" id="cd16018">
    <property type="entry name" value="Enpp"/>
    <property type="match status" value="1"/>
</dbReference>
<organism evidence="1 2">
    <name type="scientific">Teichococcus deserti</name>
    <dbReference type="NCBI Taxonomy" id="1817963"/>
    <lineage>
        <taxon>Bacteria</taxon>
        <taxon>Pseudomonadati</taxon>
        <taxon>Pseudomonadota</taxon>
        <taxon>Alphaproteobacteria</taxon>
        <taxon>Acetobacterales</taxon>
        <taxon>Roseomonadaceae</taxon>
        <taxon>Roseomonas</taxon>
    </lineage>
</organism>
<dbReference type="Proteomes" id="UP000188879">
    <property type="component" value="Unassembled WGS sequence"/>
</dbReference>
<dbReference type="InterPro" id="IPR017850">
    <property type="entry name" value="Alkaline_phosphatase_core_sf"/>
</dbReference>
<dbReference type="InterPro" id="IPR012710">
    <property type="entry name" value="Phosphonoacetate_hydro"/>
</dbReference>
<evidence type="ECO:0000313" key="2">
    <source>
        <dbReference type="Proteomes" id="UP000188879"/>
    </source>
</evidence>
<dbReference type="GO" id="GO:0047400">
    <property type="term" value="F:phosphonoacetate hydrolase activity"/>
    <property type="evidence" value="ECO:0007669"/>
    <property type="project" value="InterPro"/>
</dbReference>
<dbReference type="OrthoDB" id="3590172at2"/>
<evidence type="ECO:0000313" key="1">
    <source>
        <dbReference type="EMBL" id="ONG52322.1"/>
    </source>
</evidence>
<dbReference type="RefSeq" id="WP_076958103.1">
    <property type="nucleotide sequence ID" value="NZ_MLCO01000141.1"/>
</dbReference>
<dbReference type="Gene3D" id="3.40.720.10">
    <property type="entry name" value="Alkaline Phosphatase, subunit A"/>
    <property type="match status" value="1"/>
</dbReference>
<dbReference type="AlphaFoldDB" id="A0A1V2H104"/>
<keyword evidence="2" id="KW-1185">Reference proteome</keyword>
<dbReference type="InterPro" id="IPR023116">
    <property type="entry name" value="Phosphonoacetate_hydro_insert"/>
</dbReference>
<dbReference type="InterPro" id="IPR002591">
    <property type="entry name" value="Phosphodiest/P_Trfase"/>
</dbReference>
<accession>A0A1V2H104</accession>
<dbReference type="PANTHER" id="PTHR10151">
    <property type="entry name" value="ECTONUCLEOTIDE PYROPHOSPHATASE/PHOSPHODIESTERASE"/>
    <property type="match status" value="1"/>
</dbReference>
<gene>
    <name evidence="1" type="ORF">BKE38_14755</name>
</gene>
<dbReference type="PANTHER" id="PTHR10151:SF120">
    <property type="entry name" value="BIS(5'-ADENOSYL)-TRIPHOSPHATASE"/>
    <property type="match status" value="1"/>
</dbReference>
<comment type="caution">
    <text evidence="1">The sequence shown here is derived from an EMBL/GenBank/DDBJ whole genome shotgun (WGS) entry which is preliminary data.</text>
</comment>
<dbReference type="Pfam" id="PF01663">
    <property type="entry name" value="Phosphodiest"/>
    <property type="match status" value="1"/>
</dbReference>
<dbReference type="SUPFAM" id="SSF53649">
    <property type="entry name" value="Alkaline phosphatase-like"/>
    <property type="match status" value="1"/>
</dbReference>
<dbReference type="NCBIfam" id="TIGR02335">
    <property type="entry name" value="hydr_PhnA"/>
    <property type="match status" value="1"/>
</dbReference>
<name>A0A1V2H104_9PROT</name>
<reference evidence="1 2" key="1">
    <citation type="submission" date="2016-10" db="EMBL/GenBank/DDBJ databases">
        <title>Draft Genome sequence of Roseomonas sp. strain M3.</title>
        <authorList>
            <person name="Subhash Y."/>
            <person name="Lee S."/>
        </authorList>
    </citation>
    <scope>NUCLEOTIDE SEQUENCE [LARGE SCALE GENOMIC DNA]</scope>
    <source>
        <strain evidence="1 2">M3</strain>
    </source>
</reference>
<sequence>MDSIDTIRGVTVNGRNYRLPQRPVAVACLDGCDPEYLAVGLAAGELPFFAHCLAQGFSGQALAAMPTFTNPNNASLVTGVPPAVHGVSGNFYLDRATGETVMVTGDAEMRAPTILAAMAGAGIATGMVTAKDKLRAALAKGMPIGAHGIALSAQQAASAREATHGIGDMAALLGQPEPDQYSAELSLFVLDAGLELARLGKARLLYLSLSDYVQHRHAPDSPEARAFLRAVDARLGALHEAGWLVAATADHGMTDMARADGSPEVVFVGDLLDARFGEGVTRVICPITDPFVKHHGALGGLVRVHVSAGGPSVEDIIATLREDARLEEILPGAEACRKHGMAPHMEGDVTVIARRGVALGSRAADHDLAQLAGERLRSHGGLAEQTVPFLLSAPLDPAWLAARGALRNYDIFDAALNGVAA</sequence>
<dbReference type="EMBL" id="MLCO01000141">
    <property type="protein sequence ID" value="ONG52322.1"/>
    <property type="molecule type" value="Genomic_DNA"/>
</dbReference>